<dbReference type="InterPro" id="IPR008270">
    <property type="entry name" value="Glyco_hydro_25_AS"/>
</dbReference>
<dbReference type="SMART" id="SM00641">
    <property type="entry name" value="Glyco_25"/>
    <property type="match status" value="1"/>
</dbReference>
<dbReference type="PROSITE" id="PS51904">
    <property type="entry name" value="GLYCOSYL_HYDROL_F25_2"/>
    <property type="match status" value="1"/>
</dbReference>
<evidence type="ECO:0000256" key="1">
    <source>
        <dbReference type="ARBA" id="ARBA00010646"/>
    </source>
</evidence>
<keyword evidence="3 4" id="KW-0326">Glycosidase</keyword>
<evidence type="ECO:0000313" key="5">
    <source>
        <dbReference type="EMBL" id="MBC5733990.1"/>
    </source>
</evidence>
<dbReference type="AlphaFoldDB" id="A0A8J6JFS1"/>
<dbReference type="PANTHER" id="PTHR34135">
    <property type="entry name" value="LYSOZYME"/>
    <property type="match status" value="1"/>
</dbReference>
<dbReference type="RefSeq" id="WP_186907872.1">
    <property type="nucleotide sequence ID" value="NZ_JACOPP010000011.1"/>
</dbReference>
<comment type="catalytic activity">
    <reaction evidence="4">
        <text>Hydrolysis of (1-&gt;4)-beta-linkages between N-acetylmuramic acid and N-acetyl-D-glucosamine residues in a peptidoglycan and between N-acetyl-D-glucosamine residues in chitodextrins.</text>
        <dbReference type="EC" id="3.2.1.17"/>
    </reaction>
</comment>
<evidence type="ECO:0000256" key="3">
    <source>
        <dbReference type="ARBA" id="ARBA00023295"/>
    </source>
</evidence>
<gene>
    <name evidence="5" type="ORF">H8S57_09665</name>
</gene>
<dbReference type="GO" id="GO:0016052">
    <property type="term" value="P:carbohydrate catabolic process"/>
    <property type="evidence" value="ECO:0007669"/>
    <property type="project" value="TreeGrafter"/>
</dbReference>
<dbReference type="Proteomes" id="UP000661435">
    <property type="component" value="Unassembled WGS sequence"/>
</dbReference>
<sequence length="250" mass="27740">MKKVLRGLGRLALVLLVLCAAVLALLGLLRWRGLLLFAQEADPEQWEVFGVDVSSYQGVVDWPVLAEQGVDFAFLKATEGSALQDRQFSANWAGAFAAGIRAGAYHFLSYDSSGDAQADHFISVVPRTEGMLPPVVDIEFYGAYLTDPPERAAVRAILDPLLARLEEYYGVKPILYVTYRSYYRYLAGGDYGAYPIWCSSPVVFPLVPGWTFWQYSHTARLPGYYGSQDKIDLNVFRGGAAEFQRFGNPA</sequence>
<dbReference type="SUPFAM" id="SSF51445">
    <property type="entry name" value="(Trans)glycosidases"/>
    <property type="match status" value="1"/>
</dbReference>
<keyword evidence="2 4" id="KW-0378">Hydrolase</keyword>
<dbReference type="GO" id="GO:0003796">
    <property type="term" value="F:lysozyme activity"/>
    <property type="evidence" value="ECO:0007669"/>
    <property type="project" value="UniProtKB-EC"/>
</dbReference>
<comment type="caution">
    <text evidence="5">The sequence shown here is derived from an EMBL/GenBank/DDBJ whole genome shotgun (WGS) entry which is preliminary data.</text>
</comment>
<dbReference type="InterPro" id="IPR018077">
    <property type="entry name" value="Glyco_hydro_fam25_subgr"/>
</dbReference>
<proteinExistence type="inferred from homology"/>
<dbReference type="PANTHER" id="PTHR34135:SF2">
    <property type="entry name" value="LYSOZYME"/>
    <property type="match status" value="1"/>
</dbReference>
<dbReference type="EC" id="3.2.1.17" evidence="4"/>
<protein>
    <recommendedName>
        <fullName evidence="4">Lysozyme</fullName>
        <ecNumber evidence="4">3.2.1.17</ecNumber>
    </recommendedName>
</protein>
<dbReference type="InterPro" id="IPR017853">
    <property type="entry name" value="GH"/>
</dbReference>
<reference evidence="5" key="1">
    <citation type="submission" date="2020-08" db="EMBL/GenBank/DDBJ databases">
        <title>Genome public.</title>
        <authorList>
            <person name="Liu C."/>
            <person name="Sun Q."/>
        </authorList>
    </citation>
    <scope>NUCLEOTIDE SEQUENCE</scope>
    <source>
        <strain evidence="5">NSJ-51</strain>
    </source>
</reference>
<evidence type="ECO:0000256" key="2">
    <source>
        <dbReference type="ARBA" id="ARBA00022801"/>
    </source>
</evidence>
<dbReference type="PROSITE" id="PS00953">
    <property type="entry name" value="GLYCOSYL_HYDROL_F25_1"/>
    <property type="match status" value="1"/>
</dbReference>
<name>A0A8J6JFS1_9FIRM</name>
<accession>A0A8J6JFS1</accession>
<dbReference type="InterPro" id="IPR002053">
    <property type="entry name" value="Glyco_hydro_25"/>
</dbReference>
<evidence type="ECO:0000313" key="6">
    <source>
        <dbReference type="Proteomes" id="UP000661435"/>
    </source>
</evidence>
<comment type="similarity">
    <text evidence="1 4">Belongs to the glycosyl hydrolase 25 family.</text>
</comment>
<dbReference type="EMBL" id="JACOPP010000011">
    <property type="protein sequence ID" value="MBC5733990.1"/>
    <property type="molecule type" value="Genomic_DNA"/>
</dbReference>
<evidence type="ECO:0000256" key="4">
    <source>
        <dbReference type="RuleBase" id="RU361176"/>
    </source>
</evidence>
<organism evidence="5 6">
    <name type="scientific">Lawsonibacter hominis</name>
    <dbReference type="NCBI Taxonomy" id="2763053"/>
    <lineage>
        <taxon>Bacteria</taxon>
        <taxon>Bacillati</taxon>
        <taxon>Bacillota</taxon>
        <taxon>Clostridia</taxon>
        <taxon>Eubacteriales</taxon>
        <taxon>Oscillospiraceae</taxon>
        <taxon>Lawsonibacter</taxon>
    </lineage>
</organism>
<keyword evidence="6" id="KW-1185">Reference proteome</keyword>
<dbReference type="Gene3D" id="3.20.20.80">
    <property type="entry name" value="Glycosidases"/>
    <property type="match status" value="1"/>
</dbReference>
<dbReference type="GO" id="GO:0016998">
    <property type="term" value="P:cell wall macromolecule catabolic process"/>
    <property type="evidence" value="ECO:0007669"/>
    <property type="project" value="InterPro"/>
</dbReference>
<dbReference type="GO" id="GO:0009253">
    <property type="term" value="P:peptidoglycan catabolic process"/>
    <property type="evidence" value="ECO:0007669"/>
    <property type="project" value="InterPro"/>
</dbReference>
<dbReference type="Pfam" id="PF01183">
    <property type="entry name" value="Glyco_hydro_25"/>
    <property type="match status" value="1"/>
</dbReference>